<organism evidence="1 2">
    <name type="scientific">Orbilia javanica</name>
    <dbReference type="NCBI Taxonomy" id="47235"/>
    <lineage>
        <taxon>Eukaryota</taxon>
        <taxon>Fungi</taxon>
        <taxon>Dikarya</taxon>
        <taxon>Ascomycota</taxon>
        <taxon>Pezizomycotina</taxon>
        <taxon>Orbiliomycetes</taxon>
        <taxon>Orbiliales</taxon>
        <taxon>Orbiliaceae</taxon>
        <taxon>Orbilia</taxon>
    </lineage>
</organism>
<evidence type="ECO:0000313" key="2">
    <source>
        <dbReference type="Proteomes" id="UP001313282"/>
    </source>
</evidence>
<dbReference type="EMBL" id="JAVHNR010000004">
    <property type="protein sequence ID" value="KAK6345354.1"/>
    <property type="molecule type" value="Genomic_DNA"/>
</dbReference>
<evidence type="ECO:0000313" key="1">
    <source>
        <dbReference type="EMBL" id="KAK6345354.1"/>
    </source>
</evidence>
<name>A0AAN8RIQ1_9PEZI</name>
<dbReference type="Proteomes" id="UP001313282">
    <property type="component" value="Unassembled WGS sequence"/>
</dbReference>
<proteinExistence type="predicted"/>
<reference evidence="1 2" key="1">
    <citation type="submission" date="2019-10" db="EMBL/GenBank/DDBJ databases">
        <authorList>
            <person name="Palmer J.M."/>
        </authorList>
    </citation>
    <scope>NUCLEOTIDE SEQUENCE [LARGE SCALE GENOMIC DNA]</scope>
    <source>
        <strain evidence="1 2">TWF718</strain>
    </source>
</reference>
<sequence length="430" mass="49525">MLEILDFPPEILELIIDELALSPALTSEFLDSVHQRLSRRILPLGQTCRFFYQFILPRFYSNCFLEFRELFGEGPEYRLYDSSAAGTVRKYNGFLKNGTLVKNLNVRFDERAGWLPPARDWTSEKWSEFQQVSQSAPQTLEKLVPRFDHLRRVEFQRDIGSQGSLGDLVRGLSLVLSQVPSLRALDLSVQYSLEDKSDWDEAGIEFEHPVFVAKLHDLSISIEPFLHEVSWDQEPTDGDLLDSLWFMDILVDYLKVPSRTVRNLNFEFIFEGFERCPIGYGWLNGRDYGAATNFARERLELPHVGKLYLTLGNGGQFAYEQYFKIDHREVRDLSLQMVTLSRGKWSKEIPFIKSFSKLEALTLYHPRNIKPVEAVAASLSHFNCLKEITVRLFAPSSQVTAIMDKFEKDPKVKVEKFGSNAGFVTVCLHL</sequence>
<keyword evidence="2" id="KW-1185">Reference proteome</keyword>
<dbReference type="AlphaFoldDB" id="A0AAN8RIQ1"/>
<protein>
    <submittedName>
        <fullName evidence="1">Uncharacterized protein</fullName>
    </submittedName>
</protein>
<gene>
    <name evidence="1" type="ORF">TWF718_007272</name>
</gene>
<accession>A0AAN8RIQ1</accession>
<comment type="caution">
    <text evidence="1">The sequence shown here is derived from an EMBL/GenBank/DDBJ whole genome shotgun (WGS) entry which is preliminary data.</text>
</comment>